<evidence type="ECO:0000256" key="5">
    <source>
        <dbReference type="SAM" id="MobiDB-lite"/>
    </source>
</evidence>
<dbReference type="AlphaFoldDB" id="A0A2S9Y445"/>
<evidence type="ECO:0000256" key="2">
    <source>
        <dbReference type="ARBA" id="ARBA00022679"/>
    </source>
</evidence>
<keyword evidence="3 7" id="KW-0012">Acyltransferase</keyword>
<comment type="catalytic activity">
    <reaction evidence="4">
        <text>holo-[ACP] + malonyl-CoA = malonyl-[ACP] + CoA</text>
        <dbReference type="Rhea" id="RHEA:41792"/>
        <dbReference type="Rhea" id="RHEA-COMP:9623"/>
        <dbReference type="Rhea" id="RHEA-COMP:9685"/>
        <dbReference type="ChEBI" id="CHEBI:57287"/>
        <dbReference type="ChEBI" id="CHEBI:57384"/>
        <dbReference type="ChEBI" id="CHEBI:64479"/>
        <dbReference type="ChEBI" id="CHEBI:78449"/>
        <dbReference type="EC" id="2.3.1.39"/>
    </reaction>
</comment>
<dbReference type="GO" id="GO:0006633">
    <property type="term" value="P:fatty acid biosynthetic process"/>
    <property type="evidence" value="ECO:0007669"/>
    <property type="project" value="TreeGrafter"/>
</dbReference>
<evidence type="ECO:0000313" key="8">
    <source>
        <dbReference type="Proteomes" id="UP000237968"/>
    </source>
</evidence>
<gene>
    <name evidence="7" type="primary">fenF</name>
    <name evidence="7" type="ORF">ENSA5_28610</name>
</gene>
<evidence type="ECO:0000256" key="4">
    <source>
        <dbReference type="ARBA" id="ARBA00048462"/>
    </source>
</evidence>
<feature type="domain" description="Malonyl-CoA:ACP transacylase (MAT)" evidence="6">
    <location>
        <begin position="46"/>
        <end position="328"/>
    </location>
</feature>
<dbReference type="PANTHER" id="PTHR42681">
    <property type="entry name" value="MALONYL-COA-ACYL CARRIER PROTEIN TRANSACYLASE, MITOCHONDRIAL"/>
    <property type="match status" value="1"/>
</dbReference>
<dbReference type="InterPro" id="IPR001227">
    <property type="entry name" value="Ac_transferase_dom_sf"/>
</dbReference>
<dbReference type="InterPro" id="IPR016036">
    <property type="entry name" value="Malonyl_transacylase_ACP-bd"/>
</dbReference>
<dbReference type="OrthoDB" id="5495938at2"/>
<dbReference type="SUPFAM" id="SSF55048">
    <property type="entry name" value="Probable ACP-binding domain of malonyl-CoA ACP transacylase"/>
    <property type="match status" value="1"/>
</dbReference>
<dbReference type="EMBL" id="PVNK01000139">
    <property type="protein sequence ID" value="PRP99873.1"/>
    <property type="molecule type" value="Genomic_DNA"/>
</dbReference>
<dbReference type="SMART" id="SM00827">
    <property type="entry name" value="PKS_AT"/>
    <property type="match status" value="1"/>
</dbReference>
<dbReference type="EC" id="2.3.1.39" evidence="1"/>
<organism evidence="7 8">
    <name type="scientific">Enhygromyxa salina</name>
    <dbReference type="NCBI Taxonomy" id="215803"/>
    <lineage>
        <taxon>Bacteria</taxon>
        <taxon>Pseudomonadati</taxon>
        <taxon>Myxococcota</taxon>
        <taxon>Polyangia</taxon>
        <taxon>Nannocystales</taxon>
        <taxon>Nannocystaceae</taxon>
        <taxon>Enhygromyxa</taxon>
    </lineage>
</organism>
<proteinExistence type="predicted"/>
<dbReference type="SUPFAM" id="SSF52151">
    <property type="entry name" value="FabD/lysophospholipase-like"/>
    <property type="match status" value="1"/>
</dbReference>
<accession>A0A2S9Y445</accession>
<dbReference type="GO" id="GO:0005829">
    <property type="term" value="C:cytosol"/>
    <property type="evidence" value="ECO:0007669"/>
    <property type="project" value="TreeGrafter"/>
</dbReference>
<dbReference type="Gene3D" id="3.30.70.250">
    <property type="entry name" value="Malonyl-CoA ACP transacylase, ACP-binding"/>
    <property type="match status" value="1"/>
</dbReference>
<sequence length="366" mass="41012">MTDAFTTEFDGERGFEGPPSALGAEFGDRRAAQTQTDADADPLVFMFPGQSSRYPGMLDRLVDLYRPNAELLAWASDLLGRDLAAHYHVDAGEAAFARNVDVQVGVFLANHMFLATLEAAGIVAELSLGLSLGEWNHLVHIGAVSFEDALRAVDRRGRCYDEGPRGWMAAIQPISDEDLATVVDSAAKVGLLEIVNLNSPRQHVVAGERAAVEAAVEQAEDEFYAQPRIIERNVPMHSSLFREVGERFRAHLETVEFRVPRRPYLPNRLGQLLPRPSHAELVELLSTHVHEPVLWRASLDHLVERHPDAIFIEVGPMSVLHNLMHRKWLRNRKFRTDSRDELADHFASIVRELVDERREPEACTPS</sequence>
<keyword evidence="2 7" id="KW-0808">Transferase</keyword>
<feature type="region of interest" description="Disordered" evidence="5">
    <location>
        <begin position="1"/>
        <end position="33"/>
    </location>
</feature>
<protein>
    <recommendedName>
        <fullName evidence="1">[acyl-carrier-protein] S-malonyltransferase</fullName>
        <ecNumber evidence="1">2.3.1.39</ecNumber>
    </recommendedName>
</protein>
<comment type="caution">
    <text evidence="7">The sequence shown here is derived from an EMBL/GenBank/DDBJ whole genome shotgun (WGS) entry which is preliminary data.</text>
</comment>
<dbReference type="RefSeq" id="WP_106392247.1">
    <property type="nucleotide sequence ID" value="NZ_PVNK01000139.1"/>
</dbReference>
<evidence type="ECO:0000256" key="3">
    <source>
        <dbReference type="ARBA" id="ARBA00023315"/>
    </source>
</evidence>
<dbReference type="InterPro" id="IPR050858">
    <property type="entry name" value="Mal-CoA-ACP_Trans/PKS_FabD"/>
</dbReference>
<keyword evidence="8" id="KW-1185">Reference proteome</keyword>
<reference evidence="7 8" key="1">
    <citation type="submission" date="2018-03" db="EMBL/GenBank/DDBJ databases">
        <title>Draft Genome Sequences of the Obligatory Marine Myxobacteria Enhygromyxa salina SWB005.</title>
        <authorList>
            <person name="Poehlein A."/>
            <person name="Moghaddam J.A."/>
            <person name="Harms H."/>
            <person name="Alanjari M."/>
            <person name="Koenig G.M."/>
            <person name="Daniel R."/>
            <person name="Schaeberle T.F."/>
        </authorList>
    </citation>
    <scope>NUCLEOTIDE SEQUENCE [LARGE SCALE GENOMIC DNA]</scope>
    <source>
        <strain evidence="7 8">SWB005</strain>
    </source>
</reference>
<dbReference type="InterPro" id="IPR016035">
    <property type="entry name" value="Acyl_Trfase/lysoPLipase"/>
</dbReference>
<dbReference type="Proteomes" id="UP000237968">
    <property type="component" value="Unassembled WGS sequence"/>
</dbReference>
<name>A0A2S9Y445_9BACT</name>
<evidence type="ECO:0000256" key="1">
    <source>
        <dbReference type="ARBA" id="ARBA00013258"/>
    </source>
</evidence>
<dbReference type="GO" id="GO:0004314">
    <property type="term" value="F:[acyl-carrier-protein] S-malonyltransferase activity"/>
    <property type="evidence" value="ECO:0007669"/>
    <property type="project" value="UniProtKB-EC"/>
</dbReference>
<evidence type="ECO:0000313" key="7">
    <source>
        <dbReference type="EMBL" id="PRP99873.1"/>
    </source>
</evidence>
<dbReference type="PANTHER" id="PTHR42681:SF1">
    <property type="entry name" value="MALONYL-COA-ACYL CARRIER PROTEIN TRANSACYLASE, MITOCHONDRIAL"/>
    <property type="match status" value="1"/>
</dbReference>
<dbReference type="InterPro" id="IPR014043">
    <property type="entry name" value="Acyl_transferase_dom"/>
</dbReference>
<evidence type="ECO:0000259" key="6">
    <source>
        <dbReference type="SMART" id="SM00827"/>
    </source>
</evidence>
<dbReference type="Gene3D" id="3.40.366.10">
    <property type="entry name" value="Malonyl-Coenzyme A Acyl Carrier Protein, domain 2"/>
    <property type="match status" value="1"/>
</dbReference>
<dbReference type="Pfam" id="PF00698">
    <property type="entry name" value="Acyl_transf_1"/>
    <property type="match status" value="1"/>
</dbReference>